<dbReference type="Proteomes" id="UP001057455">
    <property type="component" value="Unassembled WGS sequence"/>
</dbReference>
<keyword evidence="3" id="KW-1185">Reference proteome</keyword>
<protein>
    <submittedName>
        <fullName evidence="2">AP2 domain transcription factor AP2VIIa-5, putative</fullName>
    </submittedName>
</protein>
<dbReference type="OrthoDB" id="361041at2759"/>
<comment type="caution">
    <text evidence="2">The sequence shown here is derived from an EMBL/GenBank/DDBJ whole genome shotgun (WGS) entry which is preliminary data.</text>
</comment>
<dbReference type="AlphaFoldDB" id="A0A9W5WUM8"/>
<evidence type="ECO:0000256" key="1">
    <source>
        <dbReference type="SAM" id="MobiDB-lite"/>
    </source>
</evidence>
<feature type="region of interest" description="Disordered" evidence="1">
    <location>
        <begin position="1"/>
        <end position="43"/>
    </location>
</feature>
<gene>
    <name evidence="2" type="ORF">BaOVIS_008010</name>
</gene>
<organism evidence="2 3">
    <name type="scientific">Babesia ovis</name>
    <dbReference type="NCBI Taxonomy" id="5869"/>
    <lineage>
        <taxon>Eukaryota</taxon>
        <taxon>Sar</taxon>
        <taxon>Alveolata</taxon>
        <taxon>Apicomplexa</taxon>
        <taxon>Aconoidasida</taxon>
        <taxon>Piroplasmida</taxon>
        <taxon>Babesiidae</taxon>
        <taxon>Babesia</taxon>
    </lineage>
</organism>
<name>A0A9W5WUM8_BABOV</name>
<reference evidence="2" key="1">
    <citation type="submission" date="2019-12" db="EMBL/GenBank/DDBJ databases">
        <title>Genome sequence of Babesia ovis.</title>
        <authorList>
            <person name="Yamagishi J."/>
            <person name="Sevinc F."/>
            <person name="Xuan X."/>
        </authorList>
    </citation>
    <scope>NUCLEOTIDE SEQUENCE</scope>
    <source>
        <strain evidence="2">Selcuk</strain>
    </source>
</reference>
<accession>A0A9W5WUM8</accession>
<sequence length="1188" mass="136134">MKTHSCYGTRSRALKQRIDHEEVEESRSNPAKRRRRHRPVADPEVVVTDSTNHPASNEVISIDSSLSNEAVRSPPLKLQRRNAVVFNVRRDGKVNKGSKKTRIDLQAKRKRPLLEYSIYQRMELMNELIVCLGQCFPRWKHRRFGLQRFYCHKFNIYMNLAAAHNYVRLLSNLWEGLETTGVNGWNSNNMWLQLLAQEYQVYGTKHRTIGNRNYSNSKRVEEVLQQLDEISSCFCSDKCAMDFVRHSSYWGIYNRTTVVNTDDIANATIGECYASARNIKQSPFASKIPAIASFYKERGIIHNFTRPYVDGVEVASIDGFKRSVVCLSCGRICWCSCQRKLFRTEVAPKKKSTKARVKWSMSTVDMSDYLDDFIDPDELSDADDSITEMHEFVNSLEEKKQSIRPQVAQTAIVVSHSRKLDSGVVHCYTTDLECGSDEKPPKVDTKQRLLRATMVRGTIEDMFAAITPRKNENPFVEVSHNDLDAWRSVPVYRSWQNCWWRMIDMASVDTSDINIKSYVTRALERLDALGNVRFNIDVGYISVGYLHKKNRNCCYWRHFYVSKLGLWQAFVKAVEYNLMITSLPIEIQLELKSMNWTVCKCYQGEMYRKSFSVMKKGFLQAYIVSISWYEELLKGLNLITVDLPEIGEEPDLGSDEFDERLFIKRSPKLLEGNNTVEKSFQAALKRKLILAAERRAYITGGGLGYKHGNIASREQHLLKHNLWAPELKQLLPSVKIDSPPNEIQYNQIMKNIFAQYPDLNELFNISVKNLEECVYMLQMYLENSADKGNMDLVEPILQMDENKLNDVIPQVPMNWVMHDKTSDCWTCVVECEACISCPPMKCEKLETCTKFKSGKEVIDLLCKKYNPCSVNFCQHPFHMDDTEGAADLLDNCCVVGFNIQKFGFQGAKALATEFRKRYIKIIYSSMKYDGSFTEALLGMIADEMGLLTSTDAYILPNNNLEEQKQRLLQGLTCGVCSSFGERLQSRNGTVLLKNLVKSSVPYERLCTVFGMGQIAQGILQDVNVDIKFCSVHMAWVASWKDCMDQGRVMFYRVEDLLGLASLEDTLHELDRHWVDAVSAHVDNTIPHVADRYQTDIACRLEEAFHQLIALQRTLYDAFHTAFAMALRGITDAKQEFKLLKRLWHIKQNNPGNVVTEDINAQSFALADALVFPFGSLHDEGTPPCSEAE</sequence>
<evidence type="ECO:0000313" key="2">
    <source>
        <dbReference type="EMBL" id="GFE53397.1"/>
    </source>
</evidence>
<dbReference type="EMBL" id="BLIY01000006">
    <property type="protein sequence ID" value="GFE53397.1"/>
    <property type="molecule type" value="Genomic_DNA"/>
</dbReference>
<evidence type="ECO:0000313" key="3">
    <source>
        <dbReference type="Proteomes" id="UP001057455"/>
    </source>
</evidence>
<proteinExistence type="predicted"/>